<dbReference type="Proteomes" id="UP000024404">
    <property type="component" value="Unassembled WGS sequence"/>
</dbReference>
<protein>
    <submittedName>
        <fullName evidence="1">Uncharacterized protein</fullName>
    </submittedName>
</protein>
<organism evidence="1 2">
    <name type="scientific">Onchocerca volvulus</name>
    <dbReference type="NCBI Taxonomy" id="6282"/>
    <lineage>
        <taxon>Eukaryota</taxon>
        <taxon>Metazoa</taxon>
        <taxon>Ecdysozoa</taxon>
        <taxon>Nematoda</taxon>
        <taxon>Chromadorea</taxon>
        <taxon>Rhabditida</taxon>
        <taxon>Spirurina</taxon>
        <taxon>Spiruromorpha</taxon>
        <taxon>Filarioidea</taxon>
        <taxon>Onchocercidae</taxon>
        <taxon>Onchocerca</taxon>
    </lineage>
</organism>
<sequence>MQSTEASSITVAIIMSLKSSPPSIRKYPQLINKNNMTKLYAYIVIFNVWYTKFQKTKCGTIE</sequence>
<evidence type="ECO:0000313" key="2">
    <source>
        <dbReference type="Proteomes" id="UP000024404"/>
    </source>
</evidence>
<dbReference type="EnsemblMetazoa" id="OVOC22.1">
    <property type="protein sequence ID" value="OVOC22.1"/>
    <property type="gene ID" value="WBGene00236831"/>
</dbReference>
<dbReference type="EMBL" id="CMVM020000017">
    <property type="status" value="NOT_ANNOTATED_CDS"/>
    <property type="molecule type" value="Genomic_DNA"/>
</dbReference>
<dbReference type="AlphaFoldDB" id="A0A8R1XQ42"/>
<accession>A0A8R1XQ42</accession>
<reference evidence="1" key="2">
    <citation type="submission" date="2022-06" db="UniProtKB">
        <authorList>
            <consortium name="EnsemblMetazoa"/>
        </authorList>
    </citation>
    <scope>IDENTIFICATION</scope>
</reference>
<reference evidence="2" key="1">
    <citation type="submission" date="2013-10" db="EMBL/GenBank/DDBJ databases">
        <title>Genome sequencing of Onchocerca volvulus.</title>
        <authorList>
            <person name="Cotton J."/>
            <person name="Tsai J."/>
            <person name="Stanley E."/>
            <person name="Tracey A."/>
            <person name="Holroyd N."/>
            <person name="Lustigman S."/>
            <person name="Berriman M."/>
        </authorList>
    </citation>
    <scope>NUCLEOTIDE SEQUENCE</scope>
</reference>
<keyword evidence="2" id="KW-1185">Reference proteome</keyword>
<name>A0A8R1XQ42_ONCVO</name>
<evidence type="ECO:0000313" key="1">
    <source>
        <dbReference type="EnsemblMetazoa" id="OVOC22.1"/>
    </source>
</evidence>
<proteinExistence type="predicted"/>